<reference evidence="3" key="1">
    <citation type="submission" date="2016-10" db="EMBL/GenBank/DDBJ databases">
        <authorList>
            <person name="Varghese N."/>
        </authorList>
    </citation>
    <scope>NUCLEOTIDE SEQUENCE [LARGE SCALE GENOMIC DNA]</scope>
    <source>
        <strain evidence="3">DSM 45096 / BCRC 16803 / CGMCC 4.1857 / CIP 109030 / JCM 12277 / KCTC 19219 / NBRC 100920 / 33214</strain>
    </source>
</reference>
<evidence type="ECO:0000313" key="3">
    <source>
        <dbReference type="Proteomes" id="UP000183015"/>
    </source>
</evidence>
<evidence type="ECO:0000256" key="1">
    <source>
        <dbReference type="SAM" id="MobiDB-lite"/>
    </source>
</evidence>
<keyword evidence="3" id="KW-1185">Reference proteome</keyword>
<feature type="compositionally biased region" description="Low complexity" evidence="1">
    <location>
        <begin position="114"/>
        <end position="132"/>
    </location>
</feature>
<evidence type="ECO:0000313" key="2">
    <source>
        <dbReference type="EMBL" id="SEL58569.1"/>
    </source>
</evidence>
<dbReference type="OrthoDB" id="3855104at2"/>
<feature type="region of interest" description="Disordered" evidence="1">
    <location>
        <begin position="107"/>
        <end position="132"/>
    </location>
</feature>
<dbReference type="Proteomes" id="UP000183015">
    <property type="component" value="Unassembled WGS sequence"/>
</dbReference>
<dbReference type="STRING" id="235985.SAMN05414137_11085"/>
<dbReference type="eggNOG" id="ENOG5030PGS">
    <property type="taxonomic scope" value="Bacteria"/>
</dbReference>
<name>A0A1H7RER0_STRJI</name>
<dbReference type="EMBL" id="FOAZ01000010">
    <property type="protein sequence ID" value="SEL58569.1"/>
    <property type="molecule type" value="Genomic_DNA"/>
</dbReference>
<gene>
    <name evidence="2" type="ORF">SAMN05414137_11085</name>
</gene>
<dbReference type="RefSeq" id="WP_042450250.1">
    <property type="nucleotide sequence ID" value="NZ_BBPN01000018.1"/>
</dbReference>
<sequence>MEVAALKAFRDRVNGLLENLDGGAGSTLSISAQVMTPGHPGIGFTEVNAMVSRYQETHTKLVQLSQALSSAIDAMTISIDVARLGYENVDAQEIARLWAIHDQEVAAAGPTQVSSQPGGESPGSGDPRTGAL</sequence>
<accession>A0A1H7RER0</accession>
<protein>
    <submittedName>
        <fullName evidence="2">Uncharacterized protein</fullName>
    </submittedName>
</protein>
<dbReference type="AlphaFoldDB" id="A0A1H7RER0"/>
<proteinExistence type="predicted"/>
<organism evidence="2 3">
    <name type="scientific">Streptacidiphilus jiangxiensis</name>
    <dbReference type="NCBI Taxonomy" id="235985"/>
    <lineage>
        <taxon>Bacteria</taxon>
        <taxon>Bacillati</taxon>
        <taxon>Actinomycetota</taxon>
        <taxon>Actinomycetes</taxon>
        <taxon>Kitasatosporales</taxon>
        <taxon>Streptomycetaceae</taxon>
        <taxon>Streptacidiphilus</taxon>
    </lineage>
</organism>